<accession>A0A9R0T405</accession>
<dbReference type="GO" id="GO:0080030">
    <property type="term" value="F:methyl indole-3-acetate esterase activity"/>
    <property type="evidence" value="ECO:0007669"/>
    <property type="project" value="TreeGrafter"/>
</dbReference>
<evidence type="ECO:0000313" key="3">
    <source>
        <dbReference type="EMBL" id="VAI04095.1"/>
    </source>
</evidence>
<dbReference type="GO" id="GO:0009696">
    <property type="term" value="P:salicylic acid metabolic process"/>
    <property type="evidence" value="ECO:0007669"/>
    <property type="project" value="TreeGrafter"/>
</dbReference>
<evidence type="ECO:0000259" key="2">
    <source>
        <dbReference type="Pfam" id="PF00561"/>
    </source>
</evidence>
<dbReference type="Pfam" id="PF00561">
    <property type="entry name" value="Abhydrolase_1"/>
    <property type="match status" value="1"/>
</dbReference>
<dbReference type="InterPro" id="IPR000073">
    <property type="entry name" value="AB_hydrolase_1"/>
</dbReference>
<dbReference type="Gene3D" id="3.40.50.1820">
    <property type="entry name" value="alpha/beta hydrolase"/>
    <property type="match status" value="1"/>
</dbReference>
<feature type="domain" description="AB hydrolase-1" evidence="2">
    <location>
        <begin position="12"/>
        <end position="130"/>
    </location>
</feature>
<feature type="compositionally biased region" description="Basic and acidic residues" evidence="1">
    <location>
        <begin position="168"/>
        <end position="188"/>
    </location>
</feature>
<protein>
    <recommendedName>
        <fullName evidence="2">AB hydrolase-1 domain-containing protein</fullName>
    </recommendedName>
</protein>
<organism evidence="3 4">
    <name type="scientific">Triticum turgidum subsp. durum</name>
    <name type="common">Durum wheat</name>
    <name type="synonym">Triticum durum</name>
    <dbReference type="NCBI Taxonomy" id="4567"/>
    <lineage>
        <taxon>Eukaryota</taxon>
        <taxon>Viridiplantae</taxon>
        <taxon>Streptophyta</taxon>
        <taxon>Embryophyta</taxon>
        <taxon>Tracheophyta</taxon>
        <taxon>Spermatophyta</taxon>
        <taxon>Magnoliopsida</taxon>
        <taxon>Liliopsida</taxon>
        <taxon>Poales</taxon>
        <taxon>Poaceae</taxon>
        <taxon>BOP clade</taxon>
        <taxon>Pooideae</taxon>
        <taxon>Triticodae</taxon>
        <taxon>Triticeae</taxon>
        <taxon>Triticinae</taxon>
        <taxon>Triticum</taxon>
    </lineage>
</organism>
<sequence length="308" mass="31879">MEAALDSGAKAKHIILVHGVCHGGWSWYKVAAGLRSAAGHGCRVHAPDLAASGTDDRRLPEVATFSEYTGPLLDVLRSLPAGEKAVLVGHSLGGLSVALASEMFPDKVAVAAFLSAYMPDCASPPSHVLIQERQRHGSRCEASLHPDLTWEGVALCSGAASGGGGEVGGEHGDGRAETKEEKNGEAGRLRSGSASGGDSEAGGAHGDEGPENGGVRERGLRRRQSHCQAGRAGARGAHGSSPGAAHEGMRWGSSCRHTTRRSPLLHTSSELHLLVLHLDNPPNYNVAPDNLLLNEAKLSAGDHAPGRS</sequence>
<reference evidence="3 4" key="1">
    <citation type="submission" date="2017-09" db="EMBL/GenBank/DDBJ databases">
        <authorList>
            <consortium name="International Durum Wheat Genome Sequencing Consortium (IDWGSC)"/>
            <person name="Milanesi L."/>
        </authorList>
    </citation>
    <scope>NUCLEOTIDE SEQUENCE [LARGE SCALE GENOMIC DNA]</scope>
    <source>
        <strain evidence="4">cv. Svevo</strain>
    </source>
</reference>
<dbReference type="GO" id="GO:0080031">
    <property type="term" value="F:methyl salicylate esterase activity"/>
    <property type="evidence" value="ECO:0007669"/>
    <property type="project" value="TreeGrafter"/>
</dbReference>
<feature type="compositionally biased region" description="Low complexity" evidence="1">
    <location>
        <begin position="189"/>
        <end position="198"/>
    </location>
</feature>
<proteinExistence type="predicted"/>
<dbReference type="Proteomes" id="UP000324705">
    <property type="component" value="Chromosome 4B"/>
</dbReference>
<feature type="region of interest" description="Disordered" evidence="1">
    <location>
        <begin position="161"/>
        <end position="256"/>
    </location>
</feature>
<dbReference type="GO" id="GO:0080032">
    <property type="term" value="F:methyl jasmonate esterase activity"/>
    <property type="evidence" value="ECO:0007669"/>
    <property type="project" value="TreeGrafter"/>
</dbReference>
<feature type="compositionally biased region" description="Low complexity" evidence="1">
    <location>
        <begin position="229"/>
        <end position="246"/>
    </location>
</feature>
<gene>
    <name evidence="3" type="ORF">TRITD_4Bv1G056020</name>
</gene>
<dbReference type="GO" id="GO:0009694">
    <property type="term" value="P:jasmonic acid metabolic process"/>
    <property type="evidence" value="ECO:0007669"/>
    <property type="project" value="TreeGrafter"/>
</dbReference>
<dbReference type="InterPro" id="IPR045889">
    <property type="entry name" value="MES/HNL"/>
</dbReference>
<dbReference type="Gramene" id="TRITD4Bv1G056020.4">
    <property type="protein sequence ID" value="TRITD4Bv1G056020.4"/>
    <property type="gene ID" value="TRITD4Bv1G056020"/>
</dbReference>
<dbReference type="SUPFAM" id="SSF53474">
    <property type="entry name" value="alpha/beta-Hydrolases"/>
    <property type="match status" value="1"/>
</dbReference>
<evidence type="ECO:0000313" key="4">
    <source>
        <dbReference type="Proteomes" id="UP000324705"/>
    </source>
</evidence>
<name>A0A9R0T405_TRITD</name>
<dbReference type="AlphaFoldDB" id="A0A9R0T405"/>
<dbReference type="InterPro" id="IPR029058">
    <property type="entry name" value="AB_hydrolase_fold"/>
</dbReference>
<dbReference type="PANTHER" id="PTHR10992">
    <property type="entry name" value="METHYLESTERASE FAMILY MEMBER"/>
    <property type="match status" value="1"/>
</dbReference>
<evidence type="ECO:0000256" key="1">
    <source>
        <dbReference type="SAM" id="MobiDB-lite"/>
    </source>
</evidence>
<keyword evidence="4" id="KW-1185">Reference proteome</keyword>
<dbReference type="PANTHER" id="PTHR10992:SF1008">
    <property type="entry name" value="AB HYDROLASE-1 DOMAIN-CONTAINING PROTEIN"/>
    <property type="match status" value="1"/>
</dbReference>
<dbReference type="EMBL" id="LT934118">
    <property type="protein sequence ID" value="VAI04095.1"/>
    <property type="molecule type" value="Genomic_DNA"/>
</dbReference>